<dbReference type="InterPro" id="IPR027974">
    <property type="entry name" value="DUF4470"/>
</dbReference>
<organism evidence="2 3">
    <name type="scientific">Pholiota conissans</name>
    <dbReference type="NCBI Taxonomy" id="109636"/>
    <lineage>
        <taxon>Eukaryota</taxon>
        <taxon>Fungi</taxon>
        <taxon>Dikarya</taxon>
        <taxon>Basidiomycota</taxon>
        <taxon>Agaricomycotina</taxon>
        <taxon>Agaricomycetes</taxon>
        <taxon>Agaricomycetidae</taxon>
        <taxon>Agaricales</taxon>
        <taxon>Agaricineae</taxon>
        <taxon>Strophariaceae</taxon>
        <taxon>Pholiota</taxon>
    </lineage>
</organism>
<comment type="caution">
    <text evidence="2">The sequence shown here is derived from an EMBL/GenBank/DDBJ whole genome shotgun (WGS) entry which is preliminary data.</text>
</comment>
<dbReference type="Proteomes" id="UP000807469">
    <property type="component" value="Unassembled WGS sequence"/>
</dbReference>
<evidence type="ECO:0000313" key="3">
    <source>
        <dbReference type="Proteomes" id="UP000807469"/>
    </source>
</evidence>
<dbReference type="Pfam" id="PF14737">
    <property type="entry name" value="DUF4470"/>
    <property type="match status" value="1"/>
</dbReference>
<name>A0A9P5Z6Y4_9AGAR</name>
<feature type="domain" description="DUF4470" evidence="1">
    <location>
        <begin position="128"/>
        <end position="196"/>
    </location>
</feature>
<evidence type="ECO:0000313" key="2">
    <source>
        <dbReference type="EMBL" id="KAF9482568.1"/>
    </source>
</evidence>
<protein>
    <recommendedName>
        <fullName evidence="1">DUF4470 domain-containing protein</fullName>
    </recommendedName>
</protein>
<proteinExistence type="predicted"/>
<sequence>MFVDNRYYREILSRIHGPLFAMSSTHLSNSSSTQSLESYMSYRLGSGRVEKPVPHLLCSKSIRKPGQCTCPTLGQCQRQHRSKRRPDCKHLYLNPEWEPTWVIEDRRPLLSASLYHHHLSMPTKTQAFLPAGDVRNLVQTVNSLPNNYSGKLDILLNNSNAVVLNRMLVILCILLNPRPTHEESAELATHLMYTASLSETGASYVRHCAKIIYGQEFRDGDLSFQASLKTRGRGKLYAAQPTASIKRPVEMLFSSYTMNQSLANRKEELQDLFHADDRHKILSSLRPSHRLALHKFWETGILLPFSMGITDFTSPNRLLFNPQGEWMGMVSDINPLHGWDVAAVQCTGSQYGISSDGDILGSLFFHVKSELREFSYDSRLVSKGISIGLFPAFSEASFDRIDIGDMGDKMGVAESLADWAPLLNKGNQSSCLIMHSKPWHEEFPTSIAHNNPRAMKILMERLQKVHSLGPQDSSVDRLMASLDAFRVGIPLHPASQTLPNLSKEEFYEFLTLGGADLTLRFAEFESAAFGSDM</sequence>
<keyword evidence="3" id="KW-1185">Reference proteome</keyword>
<reference evidence="2" key="1">
    <citation type="submission" date="2020-11" db="EMBL/GenBank/DDBJ databases">
        <authorList>
            <consortium name="DOE Joint Genome Institute"/>
            <person name="Ahrendt S."/>
            <person name="Riley R."/>
            <person name="Andreopoulos W."/>
            <person name="Labutti K."/>
            <person name="Pangilinan J."/>
            <person name="Ruiz-Duenas F.J."/>
            <person name="Barrasa J.M."/>
            <person name="Sanchez-Garcia M."/>
            <person name="Camarero S."/>
            <person name="Miyauchi S."/>
            <person name="Serrano A."/>
            <person name="Linde D."/>
            <person name="Babiker R."/>
            <person name="Drula E."/>
            <person name="Ayuso-Fernandez I."/>
            <person name="Pacheco R."/>
            <person name="Padilla G."/>
            <person name="Ferreira P."/>
            <person name="Barriuso J."/>
            <person name="Kellner H."/>
            <person name="Castanera R."/>
            <person name="Alfaro M."/>
            <person name="Ramirez L."/>
            <person name="Pisabarro A.G."/>
            <person name="Kuo A."/>
            <person name="Tritt A."/>
            <person name="Lipzen A."/>
            <person name="He G."/>
            <person name="Yan M."/>
            <person name="Ng V."/>
            <person name="Cullen D."/>
            <person name="Martin F."/>
            <person name="Rosso M.-N."/>
            <person name="Henrissat B."/>
            <person name="Hibbett D."/>
            <person name="Martinez A.T."/>
            <person name="Grigoriev I.V."/>
        </authorList>
    </citation>
    <scope>NUCLEOTIDE SEQUENCE</scope>
    <source>
        <strain evidence="2">CIRM-BRFM 674</strain>
    </source>
</reference>
<accession>A0A9P5Z6Y4</accession>
<dbReference type="EMBL" id="MU155164">
    <property type="protein sequence ID" value="KAF9482568.1"/>
    <property type="molecule type" value="Genomic_DNA"/>
</dbReference>
<evidence type="ECO:0000259" key="1">
    <source>
        <dbReference type="Pfam" id="PF14737"/>
    </source>
</evidence>
<gene>
    <name evidence="2" type="ORF">BDN70DRAFT_911641</name>
</gene>
<dbReference type="OrthoDB" id="5282002at2759"/>
<dbReference type="AlphaFoldDB" id="A0A9P5Z6Y4"/>